<dbReference type="PROSITE" id="PS51781">
    <property type="entry name" value="SH3B"/>
    <property type="match status" value="1"/>
</dbReference>
<evidence type="ECO:0000313" key="3">
    <source>
        <dbReference type="Proteomes" id="UP000597877"/>
    </source>
</evidence>
<dbReference type="InterPro" id="IPR003646">
    <property type="entry name" value="SH3-like_bac-type"/>
</dbReference>
<reference evidence="2 3" key="1">
    <citation type="submission" date="2020-08" db="EMBL/GenBank/DDBJ databases">
        <title>Genome public.</title>
        <authorList>
            <person name="Liu C."/>
            <person name="Sun Q."/>
        </authorList>
    </citation>
    <scope>NUCLEOTIDE SEQUENCE [LARGE SCALE GENOMIC DNA]</scope>
    <source>
        <strain evidence="2 3">BX4</strain>
    </source>
</reference>
<sequence length="270" mass="31294">MNLKYKIISILLATIIVFTVKNNVNNTNYIDNDNVSNKATETIENIIEPEIETTERIITQKTTKKNKYKKGYIKANNVNVRAKKRFTAKIKGHLFYGEKINYIRVNKKWVKINNKKIKGYVLAKYVSKKKKKHKLHTNVPNYTLFSYMDYTCITNTSSQQYKLQRRAYTGTYGIRQVDGRYCIALGSYYTTRIGTYIDLILNNGQVIHCILADCKADQHTDAMNQKTGDGSLVEFVVDTPALYSKAKRMGDIAYCNPKWQSRIKYIKIYV</sequence>
<evidence type="ECO:0000313" key="2">
    <source>
        <dbReference type="EMBL" id="MBC5667276.1"/>
    </source>
</evidence>
<dbReference type="Gene3D" id="2.30.30.40">
    <property type="entry name" value="SH3 Domains"/>
    <property type="match status" value="1"/>
</dbReference>
<keyword evidence="3" id="KW-1185">Reference proteome</keyword>
<name>A0ABR7F100_9FIRM</name>
<dbReference type="SMART" id="SM00287">
    <property type="entry name" value="SH3b"/>
    <property type="match status" value="1"/>
</dbReference>
<organism evidence="2 3">
    <name type="scientific">Eubacterium segne</name>
    <dbReference type="NCBI Taxonomy" id="2763045"/>
    <lineage>
        <taxon>Bacteria</taxon>
        <taxon>Bacillati</taxon>
        <taxon>Bacillota</taxon>
        <taxon>Clostridia</taxon>
        <taxon>Eubacteriales</taxon>
        <taxon>Eubacteriaceae</taxon>
        <taxon>Eubacterium</taxon>
    </lineage>
</organism>
<feature type="domain" description="SH3b" evidence="1">
    <location>
        <begin position="68"/>
        <end position="130"/>
    </location>
</feature>
<evidence type="ECO:0000259" key="1">
    <source>
        <dbReference type="PROSITE" id="PS51781"/>
    </source>
</evidence>
<dbReference type="Proteomes" id="UP000597877">
    <property type="component" value="Unassembled WGS sequence"/>
</dbReference>
<accession>A0ABR7F100</accession>
<dbReference type="RefSeq" id="WP_186840063.1">
    <property type="nucleotide sequence ID" value="NZ_JACOOZ010000003.1"/>
</dbReference>
<dbReference type="Pfam" id="PF08239">
    <property type="entry name" value="SH3_3"/>
    <property type="match status" value="1"/>
</dbReference>
<comment type="caution">
    <text evidence="2">The sequence shown here is derived from an EMBL/GenBank/DDBJ whole genome shotgun (WGS) entry which is preliminary data.</text>
</comment>
<gene>
    <name evidence="2" type="ORF">H8S00_04660</name>
</gene>
<proteinExistence type="predicted"/>
<dbReference type="EMBL" id="JACOOZ010000003">
    <property type="protein sequence ID" value="MBC5667276.1"/>
    <property type="molecule type" value="Genomic_DNA"/>
</dbReference>
<protein>
    <submittedName>
        <fullName evidence="2">SH3 domain-containing protein</fullName>
    </submittedName>
</protein>